<evidence type="ECO:0000256" key="4">
    <source>
        <dbReference type="ARBA" id="ARBA00061308"/>
    </source>
</evidence>
<dbReference type="PANTHER" id="PTHR21331:SF2">
    <property type="entry name" value="BRCA1-ASSOCIATED ATM ACTIVATOR 1"/>
    <property type="match status" value="1"/>
</dbReference>
<evidence type="ECO:0000313" key="6">
    <source>
        <dbReference type="Proteomes" id="UP000069940"/>
    </source>
</evidence>
<keyword evidence="2" id="KW-0963">Cytoplasm</keyword>
<evidence type="ECO:0000256" key="2">
    <source>
        <dbReference type="ARBA" id="ARBA00022490"/>
    </source>
</evidence>
<keyword evidence="6" id="KW-1185">Reference proteome</keyword>
<protein>
    <recommendedName>
        <fullName evidence="7">DUF2428 domain-containing protein</fullName>
    </recommendedName>
</protein>
<dbReference type="Pfam" id="PF02985">
    <property type="entry name" value="HEAT"/>
    <property type="match status" value="1"/>
</dbReference>
<evidence type="ECO:0008006" key="7">
    <source>
        <dbReference type="Google" id="ProtNLM"/>
    </source>
</evidence>
<dbReference type="InterPro" id="IPR016024">
    <property type="entry name" value="ARM-type_fold"/>
</dbReference>
<dbReference type="RefSeq" id="XP_029715833.2">
    <property type="nucleotide sequence ID" value="XM_029859973.2"/>
</dbReference>
<name>A0ABM1YA14_AEDAL</name>
<organism evidence="5 6">
    <name type="scientific">Aedes albopictus</name>
    <name type="common">Asian tiger mosquito</name>
    <name type="synonym">Stegomyia albopicta</name>
    <dbReference type="NCBI Taxonomy" id="7160"/>
    <lineage>
        <taxon>Eukaryota</taxon>
        <taxon>Metazoa</taxon>
        <taxon>Ecdysozoa</taxon>
        <taxon>Arthropoda</taxon>
        <taxon>Hexapoda</taxon>
        <taxon>Insecta</taxon>
        <taxon>Pterygota</taxon>
        <taxon>Neoptera</taxon>
        <taxon>Endopterygota</taxon>
        <taxon>Diptera</taxon>
        <taxon>Nematocera</taxon>
        <taxon>Culicoidea</taxon>
        <taxon>Culicidae</taxon>
        <taxon>Culicinae</taxon>
        <taxon>Aedini</taxon>
        <taxon>Aedes</taxon>
        <taxon>Stegomyia</taxon>
    </lineage>
</organism>
<comment type="subcellular location">
    <subcellularLocation>
        <location evidence="1">Cytoplasm</location>
    </subcellularLocation>
</comment>
<accession>A0ABM1YA14</accession>
<evidence type="ECO:0000313" key="5">
    <source>
        <dbReference type="EnsemblMetazoa" id="AALFPA23_007210.P9550"/>
    </source>
</evidence>
<dbReference type="Proteomes" id="UP000069940">
    <property type="component" value="Unassembled WGS sequence"/>
</dbReference>
<evidence type="ECO:0000256" key="3">
    <source>
        <dbReference type="ARBA" id="ARBA00022737"/>
    </source>
</evidence>
<dbReference type="InterPro" id="IPR011989">
    <property type="entry name" value="ARM-like"/>
</dbReference>
<dbReference type="InterPro" id="IPR038904">
    <property type="entry name" value="BRAT1"/>
</dbReference>
<dbReference type="EnsemblMetazoa" id="AALFPA23_007210.R9550">
    <property type="protein sequence ID" value="AALFPA23_007210.P9550"/>
    <property type="gene ID" value="AALFPA23_007210"/>
</dbReference>
<reference evidence="6" key="1">
    <citation type="journal article" date="2015" name="Proc. Natl. Acad. Sci. U.S.A.">
        <title>Genome sequence of the Asian Tiger mosquito, Aedes albopictus, reveals insights into its biology, genetics, and evolution.</title>
        <authorList>
            <person name="Chen X.G."/>
            <person name="Jiang X."/>
            <person name="Gu J."/>
            <person name="Xu M."/>
            <person name="Wu Y."/>
            <person name="Deng Y."/>
            <person name="Zhang C."/>
            <person name="Bonizzoni M."/>
            <person name="Dermauw W."/>
            <person name="Vontas J."/>
            <person name="Armbruster P."/>
            <person name="Huang X."/>
            <person name="Yang Y."/>
            <person name="Zhang H."/>
            <person name="He W."/>
            <person name="Peng H."/>
            <person name="Liu Y."/>
            <person name="Wu K."/>
            <person name="Chen J."/>
            <person name="Lirakis M."/>
            <person name="Topalis P."/>
            <person name="Van Leeuwen T."/>
            <person name="Hall A.B."/>
            <person name="Jiang X."/>
            <person name="Thorpe C."/>
            <person name="Mueller R.L."/>
            <person name="Sun C."/>
            <person name="Waterhouse R.M."/>
            <person name="Yan G."/>
            <person name="Tu Z.J."/>
            <person name="Fang X."/>
            <person name="James A.A."/>
        </authorList>
    </citation>
    <scope>NUCLEOTIDE SEQUENCE [LARGE SCALE GENOMIC DNA]</scope>
    <source>
        <strain evidence="6">Foshan</strain>
    </source>
</reference>
<reference evidence="5" key="2">
    <citation type="submission" date="2025-05" db="UniProtKB">
        <authorList>
            <consortium name="EnsemblMetazoa"/>
        </authorList>
    </citation>
    <scope>IDENTIFICATION</scope>
    <source>
        <strain evidence="5">Foshan</strain>
    </source>
</reference>
<dbReference type="InterPro" id="IPR000357">
    <property type="entry name" value="HEAT"/>
</dbReference>
<sequence>MTSSSNGPGGRAGLRQADDDRVECQKKFHQVLEALLNHSFTINNDVYLEMIGSHLSGKYDSEHRKLLKSPEVHKWLAKALEQWESETPPSPDVAAFTLQVLALIVEDEWEFAKVQNARMLDRFQDCIQKQSRLQHASVRLGHVLVLKAISKHTMGLSWIKFSDSWKICLDYYNGQMQTIFILKETSLFMYEVLERFGMIGDYDLVKEIVRCIISPLLDRQWKKQISDSEHTVLVDDEQSQRVVTSMMNLMCTIFRKILEKKKRIRAAYYLLITFKFERNLWVFADTIQDHSYLTKLWETHILANCTRLGCMDIPAEDTETIDLPFEKYTINFLNYVTFSIRRGSVHNVMMMGQMHHHAWRLLGDLAPEEVVLKNQNIKFGDQILLLLLFPVVYETKTMTPKHPSNYIEQFCMKLYDISCEFTVRLMYACRDIFQAYNMNVTDLAIKSIQGIASLHTLPRSRAIIAFQAFILVLKEFLPDQCFLQNQSDFSKTDLILSKPNLLAAIINALHSLIQHFKITWKECIESATLVNFMLNLLGNPNLPPRHVVLALKLTQLSIEHGLSPNLALLMDNIQGSGLEFVGRIIYKRLHDSNWEVRDSSLELLASIVEISEIKFPSFQKHILDCDIIPVVVAAAKNDSEPYVRASALRCITLMVKIRLLWEHSLAQSNLMNHLITVFDNESEGVVRREAVNTVREIYSNHKIYSQCLDSVFSVLAFATVNDLYWEVKLNALMFWQVVICRQFQYQGMIDGTFPTVTFSKEHKKIITLTNNEILLRLRKVLNELSLRGCLGVLLAGLDDKCDLAVLKKTIEMIRWLMDMLNKYNYIEEYKNVANGSRKRRSTTVPVMDTNYSEHANEASPLQSQRNDADYSSGNVPCRISSDEIIDAIVNLDDVNLLSINYKNSMKVAGMGPGGSSGSGSGSGTDGGDSCGCEFSKVHDDLFKQYAKVTPDDFLARVSAVDFDELIRSRERWMQKTESFGSLLDDVLFSYYATEVNDADCY</sequence>
<comment type="similarity">
    <text evidence="4">Belongs to the BRAT1 family.</text>
</comment>
<proteinExistence type="inferred from homology"/>
<dbReference type="Gene3D" id="1.25.10.10">
    <property type="entry name" value="Leucine-rich Repeat Variant"/>
    <property type="match status" value="1"/>
</dbReference>
<dbReference type="PANTHER" id="PTHR21331">
    <property type="entry name" value="BRCA1-ASSOCIATED ATM ACTIVATOR 1"/>
    <property type="match status" value="1"/>
</dbReference>
<evidence type="ECO:0000256" key="1">
    <source>
        <dbReference type="ARBA" id="ARBA00004496"/>
    </source>
</evidence>
<dbReference type="SUPFAM" id="SSF48371">
    <property type="entry name" value="ARM repeat"/>
    <property type="match status" value="1"/>
</dbReference>
<keyword evidence="3" id="KW-0677">Repeat</keyword>
<dbReference type="GeneID" id="109425246"/>